<sequence>MANITLHDFLDLKFPLSQEEIREISQKSQKLSPVERKELFSQLKDKTKFPSWNHEQLDQLTSLLSADSSSQENSCFLPDKDYNQNMSARSTINSLDENIIKSLNLSPLRHNKALSEEISMSPGRFTSPRLSSYISNYLNSESALIYDPLELSEKLTFLTHYVEKQKYKFFILWKLKAAKGKLIEKIKKFGNILNRAKLGLQHAYVIWKAKTKAPNLSTIINDIYRAGKILSNFPLKMMGDSFTKLKFYDPKKTRNAIKNFIFFSSNRLRLAINTWKSFTKENKHQSRNIKSIAILRLMAYYKYCQRHYSSTVMNKWKKVFAKKKYEGLFLYNSIFNINRKLYKPCFELIKNYKKKQPEIKTCVLNGSFSLEKIKSEAGLENYSVVRVRKILSKKRKPSIRKGDLLFFSLLFNNLKAKQHRQVFKLFQRL</sequence>
<reference evidence="1" key="1">
    <citation type="submission" date="2021-09" db="EMBL/GenBank/DDBJ databases">
        <authorList>
            <consortium name="AG Swart"/>
            <person name="Singh M."/>
            <person name="Singh A."/>
            <person name="Seah K."/>
            <person name="Emmerich C."/>
        </authorList>
    </citation>
    <scope>NUCLEOTIDE SEQUENCE</scope>
    <source>
        <strain evidence="1">ATCC30299</strain>
    </source>
</reference>
<dbReference type="Proteomes" id="UP001162131">
    <property type="component" value="Unassembled WGS sequence"/>
</dbReference>
<dbReference type="AlphaFoldDB" id="A0AAU9IS24"/>
<dbReference type="EMBL" id="CAJZBQ010000005">
    <property type="protein sequence ID" value="CAG9312310.1"/>
    <property type="molecule type" value="Genomic_DNA"/>
</dbReference>
<accession>A0AAU9IS24</accession>
<evidence type="ECO:0000313" key="2">
    <source>
        <dbReference type="Proteomes" id="UP001162131"/>
    </source>
</evidence>
<comment type="caution">
    <text evidence="1">The sequence shown here is derived from an EMBL/GenBank/DDBJ whole genome shotgun (WGS) entry which is preliminary data.</text>
</comment>
<name>A0AAU9IS24_9CILI</name>
<keyword evidence="2" id="KW-1185">Reference proteome</keyword>
<proteinExistence type="predicted"/>
<protein>
    <submittedName>
        <fullName evidence="1">Uncharacterized protein</fullName>
    </submittedName>
</protein>
<organism evidence="1 2">
    <name type="scientific">Blepharisma stoltei</name>
    <dbReference type="NCBI Taxonomy" id="1481888"/>
    <lineage>
        <taxon>Eukaryota</taxon>
        <taxon>Sar</taxon>
        <taxon>Alveolata</taxon>
        <taxon>Ciliophora</taxon>
        <taxon>Postciliodesmatophora</taxon>
        <taxon>Heterotrichea</taxon>
        <taxon>Heterotrichida</taxon>
        <taxon>Blepharismidae</taxon>
        <taxon>Blepharisma</taxon>
    </lineage>
</organism>
<gene>
    <name evidence="1" type="ORF">BSTOLATCC_MIC5552</name>
</gene>
<evidence type="ECO:0000313" key="1">
    <source>
        <dbReference type="EMBL" id="CAG9312310.1"/>
    </source>
</evidence>